<name>A0A8J5MNG9_HOMAM</name>
<dbReference type="Proteomes" id="UP000747542">
    <property type="component" value="Unassembled WGS sequence"/>
</dbReference>
<dbReference type="EMBL" id="JAHLQT010036235">
    <property type="protein sequence ID" value="KAG7157894.1"/>
    <property type="molecule type" value="Genomic_DNA"/>
</dbReference>
<gene>
    <name evidence="1" type="ORF">Hamer_G024224</name>
</gene>
<organism evidence="1 2">
    <name type="scientific">Homarus americanus</name>
    <name type="common">American lobster</name>
    <dbReference type="NCBI Taxonomy" id="6706"/>
    <lineage>
        <taxon>Eukaryota</taxon>
        <taxon>Metazoa</taxon>
        <taxon>Ecdysozoa</taxon>
        <taxon>Arthropoda</taxon>
        <taxon>Crustacea</taxon>
        <taxon>Multicrustacea</taxon>
        <taxon>Malacostraca</taxon>
        <taxon>Eumalacostraca</taxon>
        <taxon>Eucarida</taxon>
        <taxon>Decapoda</taxon>
        <taxon>Pleocyemata</taxon>
        <taxon>Astacidea</taxon>
        <taxon>Nephropoidea</taxon>
        <taxon>Nephropidae</taxon>
        <taxon>Homarus</taxon>
    </lineage>
</organism>
<dbReference type="AlphaFoldDB" id="A0A8J5MNG9"/>
<sequence length="79" mass="9241">MVCYTPVFFITSVQPCIQFRRRALQHATEAPNNKCYRSRAHYRGLQSRNEDFLVVAAALDFSAPRVYSIVRVYQRENRG</sequence>
<evidence type="ECO:0000313" key="1">
    <source>
        <dbReference type="EMBL" id="KAG7157894.1"/>
    </source>
</evidence>
<reference evidence="1" key="1">
    <citation type="journal article" date="2021" name="Sci. Adv.">
        <title>The American lobster genome reveals insights on longevity, neural, and immune adaptations.</title>
        <authorList>
            <person name="Polinski J.M."/>
            <person name="Zimin A.V."/>
            <person name="Clark K.F."/>
            <person name="Kohn A.B."/>
            <person name="Sadowski N."/>
            <person name="Timp W."/>
            <person name="Ptitsyn A."/>
            <person name="Khanna P."/>
            <person name="Romanova D.Y."/>
            <person name="Williams P."/>
            <person name="Greenwood S.J."/>
            <person name="Moroz L.L."/>
            <person name="Walt D.R."/>
            <person name="Bodnar A.G."/>
        </authorList>
    </citation>
    <scope>NUCLEOTIDE SEQUENCE</scope>
    <source>
        <strain evidence="1">GMGI-L3</strain>
    </source>
</reference>
<comment type="caution">
    <text evidence="1">The sequence shown here is derived from an EMBL/GenBank/DDBJ whole genome shotgun (WGS) entry which is preliminary data.</text>
</comment>
<keyword evidence="2" id="KW-1185">Reference proteome</keyword>
<accession>A0A8J5MNG9</accession>
<proteinExistence type="predicted"/>
<protein>
    <submittedName>
        <fullName evidence="1">Uncharacterized protein</fullName>
    </submittedName>
</protein>
<evidence type="ECO:0000313" key="2">
    <source>
        <dbReference type="Proteomes" id="UP000747542"/>
    </source>
</evidence>